<proteinExistence type="inferred from homology"/>
<dbReference type="PRINTS" id="PR00252">
    <property type="entry name" value="NRIONCHANNEL"/>
</dbReference>
<dbReference type="CDD" id="cd18997">
    <property type="entry name" value="LGIC_ECD_nAChR"/>
    <property type="match status" value="1"/>
</dbReference>
<dbReference type="InterPro" id="IPR006029">
    <property type="entry name" value="Neurotrans-gated_channel_TM"/>
</dbReference>
<dbReference type="InterPro" id="IPR006202">
    <property type="entry name" value="Neur_chan_lig-bd"/>
</dbReference>
<evidence type="ECO:0000256" key="8">
    <source>
        <dbReference type="ARBA" id="ARBA00023136"/>
    </source>
</evidence>
<dbReference type="InterPro" id="IPR036734">
    <property type="entry name" value="Neur_chan_lig-bd_sf"/>
</dbReference>
<dbReference type="CDD" id="cd19051">
    <property type="entry name" value="LGIC_TM_cation"/>
    <property type="match status" value="1"/>
</dbReference>
<sequence length="494" mass="56679">MHRDIVLLCVLCYYWSTQLVAESLNMSSRLARTTTTGIHEVADEQRLLYNLLQGYEKSVRPVRNASTPIVVRLGISLTHLFDLDERNQVLTTMVWLNQEWYDELLTWDPADYNGLAVLVVPCDFLWLPDMVLYNNADDYVHGYVKSRALLYNNGTVFWPPPTKMRSTCKVNIEYFPFDTQECEMKFGSWVYNGFQVDVVARTDRVDLSDYVKNGEWELQSVVVERRVTYYASCCPEPFPDLTFRLVIRRKVLYYAYSTLLPCIMMSALTVLVFVLPPDSGEKIALGITVILAFSVIMLSIIEKLPETSDSIPLIGSYLNTVMSLAAISVMMTVAVINIDWRQPEKHPMPDWVKRLILGKLAYMLCVRTDYNPRSRVSAHHEPPPSDICYSEDMYGSPWMTHRSWLARGSGNSHGSPARSQRSFRRHEEEVSSTKRSQEEELLPVRTEWRQVAQVMDRCLFWLFSAATVVATVVLLLIYPMIGDSNTAVPLEDTL</sequence>
<dbReference type="InterPro" id="IPR038050">
    <property type="entry name" value="Neuro_actylchol_rec"/>
</dbReference>
<evidence type="ECO:0000313" key="21">
    <source>
        <dbReference type="Proteomes" id="UP000192578"/>
    </source>
</evidence>
<keyword evidence="5 16" id="KW-1133">Transmembrane helix</keyword>
<evidence type="ECO:0000256" key="17">
    <source>
        <dbReference type="SAM" id="MobiDB-lite"/>
    </source>
</evidence>
<dbReference type="GO" id="GO:0004888">
    <property type="term" value="F:transmembrane signaling receptor activity"/>
    <property type="evidence" value="ECO:0007669"/>
    <property type="project" value="InterPro"/>
</dbReference>
<keyword evidence="12" id="KW-0628">Postsynaptic cell membrane</keyword>
<feature type="domain" description="Neurotransmitter-gated ion-channel ligand-binding" evidence="18">
    <location>
        <begin position="44"/>
        <end position="251"/>
    </location>
</feature>
<evidence type="ECO:0000256" key="10">
    <source>
        <dbReference type="ARBA" id="ARBA00023170"/>
    </source>
</evidence>
<evidence type="ECO:0000256" key="2">
    <source>
        <dbReference type="ARBA" id="ARBA00022448"/>
    </source>
</evidence>
<reference evidence="21" key="1">
    <citation type="submission" date="2017-01" db="EMBL/GenBank/DDBJ databases">
        <title>Comparative genomics of anhydrobiosis in the tardigrade Hypsibius dujardini.</title>
        <authorList>
            <person name="Yoshida Y."/>
            <person name="Koutsovoulos G."/>
            <person name="Laetsch D."/>
            <person name="Stevens L."/>
            <person name="Kumar S."/>
            <person name="Horikawa D."/>
            <person name="Ishino K."/>
            <person name="Komine S."/>
            <person name="Tomita M."/>
            <person name="Blaxter M."/>
            <person name="Arakawa K."/>
        </authorList>
    </citation>
    <scope>NUCLEOTIDE SEQUENCE [LARGE SCALE GENOMIC DNA]</scope>
    <source>
        <strain evidence="21">Z151</strain>
    </source>
</reference>
<evidence type="ECO:0000256" key="4">
    <source>
        <dbReference type="ARBA" id="ARBA00022692"/>
    </source>
</evidence>
<keyword evidence="14 16" id="KW-0407">Ion channel</keyword>
<evidence type="ECO:0000313" key="20">
    <source>
        <dbReference type="EMBL" id="OWA51486.1"/>
    </source>
</evidence>
<feature type="domain" description="Neurotransmitter-gated ion-channel transmembrane" evidence="19">
    <location>
        <begin position="258"/>
        <end position="474"/>
    </location>
</feature>
<dbReference type="GO" id="GO:0022848">
    <property type="term" value="F:acetylcholine-gated monoatomic cation-selective channel activity"/>
    <property type="evidence" value="ECO:0007669"/>
    <property type="project" value="InterPro"/>
</dbReference>
<dbReference type="Pfam" id="PF02931">
    <property type="entry name" value="Neur_chan_LBD"/>
    <property type="match status" value="1"/>
</dbReference>
<keyword evidence="6" id="KW-0770">Synapse</keyword>
<evidence type="ECO:0000256" key="5">
    <source>
        <dbReference type="ARBA" id="ARBA00022989"/>
    </source>
</evidence>
<dbReference type="SUPFAM" id="SSF90112">
    <property type="entry name" value="Neurotransmitter-gated ion-channel transmembrane pore"/>
    <property type="match status" value="1"/>
</dbReference>
<evidence type="ECO:0000256" key="16">
    <source>
        <dbReference type="RuleBase" id="RU000687"/>
    </source>
</evidence>
<evidence type="ECO:0000256" key="1">
    <source>
        <dbReference type="ARBA" id="ARBA00009237"/>
    </source>
</evidence>
<feature type="transmembrane region" description="Helical" evidence="16">
    <location>
        <begin position="459"/>
        <end position="481"/>
    </location>
</feature>
<accession>A0A9X6RL89</accession>
<dbReference type="Proteomes" id="UP000192578">
    <property type="component" value="Unassembled WGS sequence"/>
</dbReference>
<dbReference type="PANTHER" id="PTHR18945">
    <property type="entry name" value="NEUROTRANSMITTER GATED ION CHANNEL"/>
    <property type="match status" value="1"/>
</dbReference>
<keyword evidence="16" id="KW-0732">Signal</keyword>
<dbReference type="PRINTS" id="PR00254">
    <property type="entry name" value="NICOTINICR"/>
</dbReference>
<evidence type="ECO:0000256" key="13">
    <source>
        <dbReference type="ARBA" id="ARBA00023286"/>
    </source>
</evidence>
<dbReference type="SUPFAM" id="SSF63712">
    <property type="entry name" value="Nicotinic receptor ligand binding domain-like"/>
    <property type="match status" value="1"/>
</dbReference>
<dbReference type="NCBIfam" id="TIGR00860">
    <property type="entry name" value="LIC"/>
    <property type="match status" value="1"/>
</dbReference>
<evidence type="ECO:0000259" key="18">
    <source>
        <dbReference type="Pfam" id="PF02931"/>
    </source>
</evidence>
<keyword evidence="8 16" id="KW-0472">Membrane</keyword>
<feature type="signal peptide" evidence="16">
    <location>
        <begin position="1"/>
        <end position="21"/>
    </location>
</feature>
<keyword evidence="4 16" id="KW-0812">Transmembrane</keyword>
<dbReference type="FunFam" id="1.20.58.390:FF:000043">
    <property type="entry name" value="AcetylCholine Receptor"/>
    <property type="match status" value="1"/>
</dbReference>
<keyword evidence="13" id="KW-1071">Ligand-gated ion channel</keyword>
<feature type="transmembrane region" description="Helical" evidence="16">
    <location>
        <begin position="283"/>
        <end position="301"/>
    </location>
</feature>
<feature type="compositionally biased region" description="Polar residues" evidence="17">
    <location>
        <begin position="409"/>
        <end position="420"/>
    </location>
</feature>
<dbReference type="InterPro" id="IPR002394">
    <property type="entry name" value="Nicotinic_acetylcholine_rcpt"/>
</dbReference>
<comment type="subcellular location">
    <subcellularLocation>
        <location evidence="15">Postsynaptic cell membrane</location>
        <topology evidence="15">Multi-pass membrane protein</topology>
    </subcellularLocation>
</comment>
<dbReference type="InterPro" id="IPR036719">
    <property type="entry name" value="Neuro-gated_channel_TM_sf"/>
</dbReference>
<evidence type="ECO:0000259" key="19">
    <source>
        <dbReference type="Pfam" id="PF02932"/>
    </source>
</evidence>
<keyword evidence="21" id="KW-1185">Reference proteome</keyword>
<dbReference type="Pfam" id="PF02932">
    <property type="entry name" value="Neur_chan_memb"/>
    <property type="match status" value="1"/>
</dbReference>
<feature type="region of interest" description="Disordered" evidence="17">
    <location>
        <begin position="409"/>
        <end position="439"/>
    </location>
</feature>
<dbReference type="GO" id="GO:0045211">
    <property type="term" value="C:postsynaptic membrane"/>
    <property type="evidence" value="ECO:0007669"/>
    <property type="project" value="UniProtKB-SubCell"/>
</dbReference>
<evidence type="ECO:0000256" key="15">
    <source>
        <dbReference type="ARBA" id="ARBA00034104"/>
    </source>
</evidence>
<name>A0A9X6RL89_HYPEX</name>
<evidence type="ECO:0000256" key="9">
    <source>
        <dbReference type="ARBA" id="ARBA00023157"/>
    </source>
</evidence>
<feature type="chain" id="PRO_5041019289" evidence="16">
    <location>
        <begin position="22"/>
        <end position="494"/>
    </location>
</feature>
<dbReference type="Gene3D" id="2.70.170.10">
    <property type="entry name" value="Neurotransmitter-gated ion-channel ligand-binding domain"/>
    <property type="match status" value="1"/>
</dbReference>
<feature type="compositionally biased region" description="Basic and acidic residues" evidence="17">
    <location>
        <begin position="425"/>
        <end position="438"/>
    </location>
</feature>
<dbReference type="PROSITE" id="PS00236">
    <property type="entry name" value="NEUROTR_ION_CHANNEL"/>
    <property type="match status" value="1"/>
</dbReference>
<evidence type="ECO:0000256" key="11">
    <source>
        <dbReference type="ARBA" id="ARBA00023180"/>
    </source>
</evidence>
<evidence type="ECO:0000256" key="14">
    <source>
        <dbReference type="ARBA" id="ARBA00023303"/>
    </source>
</evidence>
<dbReference type="EMBL" id="MTYJ01000229">
    <property type="protein sequence ID" value="OWA51486.1"/>
    <property type="molecule type" value="Genomic_DNA"/>
</dbReference>
<feature type="transmembrane region" description="Helical" evidence="16">
    <location>
        <begin position="253"/>
        <end position="276"/>
    </location>
</feature>
<dbReference type="InterPro" id="IPR018000">
    <property type="entry name" value="Neurotransmitter_ion_chnl_CS"/>
</dbReference>
<evidence type="ECO:0000256" key="7">
    <source>
        <dbReference type="ARBA" id="ARBA00023065"/>
    </source>
</evidence>
<evidence type="ECO:0000256" key="3">
    <source>
        <dbReference type="ARBA" id="ARBA00022475"/>
    </source>
</evidence>
<evidence type="ECO:0000256" key="12">
    <source>
        <dbReference type="ARBA" id="ARBA00023257"/>
    </source>
</evidence>
<keyword evidence="3" id="KW-1003">Cell membrane</keyword>
<comment type="caution">
    <text evidence="20">The sequence shown here is derived from an EMBL/GenBank/DDBJ whole genome shotgun (WGS) entry which is preliminary data.</text>
</comment>
<feature type="transmembrane region" description="Helical" evidence="16">
    <location>
        <begin position="321"/>
        <end position="340"/>
    </location>
</feature>
<dbReference type="InterPro" id="IPR006201">
    <property type="entry name" value="Neur_channel"/>
</dbReference>
<gene>
    <name evidence="20" type="ORF">BV898_15967</name>
</gene>
<dbReference type="FunFam" id="2.70.170.10:FF:000016">
    <property type="entry name" value="Nicotinic acetylcholine receptor subunit"/>
    <property type="match status" value="1"/>
</dbReference>
<organism evidence="20 21">
    <name type="scientific">Hypsibius exemplaris</name>
    <name type="common">Freshwater tardigrade</name>
    <dbReference type="NCBI Taxonomy" id="2072580"/>
    <lineage>
        <taxon>Eukaryota</taxon>
        <taxon>Metazoa</taxon>
        <taxon>Ecdysozoa</taxon>
        <taxon>Tardigrada</taxon>
        <taxon>Eutardigrada</taxon>
        <taxon>Parachela</taxon>
        <taxon>Hypsibioidea</taxon>
        <taxon>Hypsibiidae</taxon>
        <taxon>Hypsibius</taxon>
    </lineage>
</organism>
<dbReference type="Gene3D" id="1.20.58.390">
    <property type="entry name" value="Neurotransmitter-gated ion-channel transmembrane domain"/>
    <property type="match status" value="2"/>
</dbReference>
<dbReference type="AlphaFoldDB" id="A0A9X6RL89"/>
<protein>
    <submittedName>
        <fullName evidence="20">Neuronal acetylcholine receptor subunit beta-3</fullName>
    </submittedName>
</protein>
<keyword evidence="2 16" id="KW-0813">Transport</keyword>
<keyword evidence="9" id="KW-1015">Disulfide bond</keyword>
<keyword evidence="10 20" id="KW-0675">Receptor</keyword>
<keyword evidence="11" id="KW-0325">Glycoprotein</keyword>
<comment type="similarity">
    <text evidence="1">Belongs to the ligand-gated ion channel (TC 1.A.9) family. Acetylcholine receptor (TC 1.A.9.1) subfamily.</text>
</comment>
<dbReference type="OrthoDB" id="5975154at2759"/>
<keyword evidence="7 16" id="KW-0406">Ion transport</keyword>
<evidence type="ECO:0000256" key="6">
    <source>
        <dbReference type="ARBA" id="ARBA00023018"/>
    </source>
</evidence>